<accession>A0A8D8JJH9</accession>
<dbReference type="AlphaFoldDB" id="A0A8D8JJH9"/>
<protein>
    <submittedName>
        <fullName evidence="1">(northern house mosquito) hypothetical protein</fullName>
    </submittedName>
</protein>
<reference evidence="1" key="1">
    <citation type="submission" date="2021-05" db="EMBL/GenBank/DDBJ databases">
        <authorList>
            <person name="Alioto T."/>
            <person name="Alioto T."/>
            <person name="Gomez Garrido J."/>
        </authorList>
    </citation>
    <scope>NUCLEOTIDE SEQUENCE</scope>
</reference>
<name>A0A8D8JJH9_CULPI</name>
<dbReference type="EMBL" id="HBUE01185115">
    <property type="protein sequence ID" value="CAG6522208.1"/>
    <property type="molecule type" value="Transcribed_RNA"/>
</dbReference>
<organism evidence="1">
    <name type="scientific">Culex pipiens</name>
    <name type="common">House mosquito</name>
    <dbReference type="NCBI Taxonomy" id="7175"/>
    <lineage>
        <taxon>Eukaryota</taxon>
        <taxon>Metazoa</taxon>
        <taxon>Ecdysozoa</taxon>
        <taxon>Arthropoda</taxon>
        <taxon>Hexapoda</taxon>
        <taxon>Insecta</taxon>
        <taxon>Pterygota</taxon>
        <taxon>Neoptera</taxon>
        <taxon>Endopterygota</taxon>
        <taxon>Diptera</taxon>
        <taxon>Nematocera</taxon>
        <taxon>Culicoidea</taxon>
        <taxon>Culicidae</taxon>
        <taxon>Culicinae</taxon>
        <taxon>Culicini</taxon>
        <taxon>Culex</taxon>
        <taxon>Culex</taxon>
    </lineage>
</organism>
<proteinExistence type="predicted"/>
<dbReference type="EMBL" id="HBUE01290809">
    <property type="protein sequence ID" value="CAG6573825.1"/>
    <property type="molecule type" value="Transcribed_RNA"/>
</dbReference>
<dbReference type="EMBL" id="HBUE01185112">
    <property type="protein sequence ID" value="CAG6522206.1"/>
    <property type="molecule type" value="Transcribed_RNA"/>
</dbReference>
<sequence>MYFLNFRNPLLVHHLHFPGQEVQLAVGRPNRLGRSGVHKEAHLVAFPMGLLPLVGHGNALVFACKNLEHIRRGQVFRAENPPERGTFSDGRSIFQRDQFELVRFNGQGLFAVD</sequence>
<evidence type="ECO:0000313" key="1">
    <source>
        <dbReference type="EMBL" id="CAG6573825.1"/>
    </source>
</evidence>
<dbReference type="EMBL" id="HBUE01290806">
    <property type="protein sequence ID" value="CAG6573823.1"/>
    <property type="molecule type" value="Transcribed_RNA"/>
</dbReference>